<dbReference type="AlphaFoldDB" id="A0A6A5Z0S7"/>
<sequence length="240" mass="27097">MSFYPIHPVRFAAHWNNGAYKDLASAEKPKGYWSPNKFSKYRDIRAALSSPSAATGVLNTNYRISKSYAQPEARRRTTPVIGNLGIDTPKRFTIGSGTSRRIPHGGRALPPIVFSDNKAQQDLRKARKTLKTKMLSTMGSGTLSEVNRKRMFKRVQMLGFMNEEGDIDRMLQPKASPAFSPEEIVALREKEIEVGPSRLKQDQTMALMEDDGREEEQEGAIMDSRCRRIVQNVWMLVHGP</sequence>
<dbReference type="EMBL" id="ML977329">
    <property type="protein sequence ID" value="KAF2113059.1"/>
    <property type="molecule type" value="Genomic_DNA"/>
</dbReference>
<protein>
    <submittedName>
        <fullName evidence="2">Uncharacterized protein</fullName>
    </submittedName>
</protein>
<evidence type="ECO:0000256" key="1">
    <source>
        <dbReference type="SAM" id="MobiDB-lite"/>
    </source>
</evidence>
<proteinExistence type="predicted"/>
<feature type="region of interest" description="Disordered" evidence="1">
    <location>
        <begin position="92"/>
        <end position="111"/>
    </location>
</feature>
<evidence type="ECO:0000313" key="2">
    <source>
        <dbReference type="EMBL" id="KAF2113059.1"/>
    </source>
</evidence>
<accession>A0A6A5Z0S7</accession>
<name>A0A6A5Z0S7_9PLEO</name>
<gene>
    <name evidence="2" type="ORF">BDV96DRAFT_648676</name>
</gene>
<evidence type="ECO:0000313" key="3">
    <source>
        <dbReference type="Proteomes" id="UP000799770"/>
    </source>
</evidence>
<organism evidence="2 3">
    <name type="scientific">Lophiotrema nucula</name>
    <dbReference type="NCBI Taxonomy" id="690887"/>
    <lineage>
        <taxon>Eukaryota</taxon>
        <taxon>Fungi</taxon>
        <taxon>Dikarya</taxon>
        <taxon>Ascomycota</taxon>
        <taxon>Pezizomycotina</taxon>
        <taxon>Dothideomycetes</taxon>
        <taxon>Pleosporomycetidae</taxon>
        <taxon>Pleosporales</taxon>
        <taxon>Lophiotremataceae</taxon>
        <taxon>Lophiotrema</taxon>
    </lineage>
</organism>
<reference evidence="2" key="1">
    <citation type="journal article" date="2020" name="Stud. Mycol.">
        <title>101 Dothideomycetes genomes: a test case for predicting lifestyles and emergence of pathogens.</title>
        <authorList>
            <person name="Haridas S."/>
            <person name="Albert R."/>
            <person name="Binder M."/>
            <person name="Bloem J."/>
            <person name="Labutti K."/>
            <person name="Salamov A."/>
            <person name="Andreopoulos B."/>
            <person name="Baker S."/>
            <person name="Barry K."/>
            <person name="Bills G."/>
            <person name="Bluhm B."/>
            <person name="Cannon C."/>
            <person name="Castanera R."/>
            <person name="Culley D."/>
            <person name="Daum C."/>
            <person name="Ezra D."/>
            <person name="Gonzalez J."/>
            <person name="Henrissat B."/>
            <person name="Kuo A."/>
            <person name="Liang C."/>
            <person name="Lipzen A."/>
            <person name="Lutzoni F."/>
            <person name="Magnuson J."/>
            <person name="Mondo S."/>
            <person name="Nolan M."/>
            <person name="Ohm R."/>
            <person name="Pangilinan J."/>
            <person name="Park H.-J."/>
            <person name="Ramirez L."/>
            <person name="Alfaro M."/>
            <person name="Sun H."/>
            <person name="Tritt A."/>
            <person name="Yoshinaga Y."/>
            <person name="Zwiers L.-H."/>
            <person name="Turgeon B."/>
            <person name="Goodwin S."/>
            <person name="Spatafora J."/>
            <person name="Crous P."/>
            <person name="Grigoriev I."/>
        </authorList>
    </citation>
    <scope>NUCLEOTIDE SEQUENCE</scope>
    <source>
        <strain evidence="2">CBS 627.86</strain>
    </source>
</reference>
<dbReference type="Proteomes" id="UP000799770">
    <property type="component" value="Unassembled WGS sequence"/>
</dbReference>
<keyword evidence="3" id="KW-1185">Reference proteome</keyword>